<keyword evidence="1" id="KW-0732">Signal</keyword>
<gene>
    <name evidence="2" type="ORF">ASNO1_48600</name>
</gene>
<comment type="caution">
    <text evidence="2">The sequence shown here is derived from an EMBL/GenBank/DDBJ whole genome shotgun (WGS) entry which is preliminary data.</text>
</comment>
<sequence>MALLVDPMRLFNFWSHCMKKTALLTCLLGLLGALPAAAAELKDVFGKEVPIGQGRPTLVLYANKGTREELRQHASQFIYDVRQKKPIVVIHVDLRDVPGLFKGMARGELRKSHDESLNAMKELFREKGEAPPPELDSSLYMVADSKGEPHQAMGLEKGFGRVFAQVLSTSGQEVARGAFSDGTRKLSQAMVAAPSVASRKP</sequence>
<evidence type="ECO:0000256" key="1">
    <source>
        <dbReference type="SAM" id="SignalP"/>
    </source>
</evidence>
<evidence type="ECO:0000313" key="2">
    <source>
        <dbReference type="EMBL" id="GMU08607.1"/>
    </source>
</evidence>
<reference evidence="2 3" key="1">
    <citation type="journal article" date="2024" name="Arch. Microbiol.">
        <title>Corallococcus caeni sp. nov., a novel myxobacterium isolated from activated sludge.</title>
        <authorList>
            <person name="Tomita S."/>
            <person name="Nakai R."/>
            <person name="Kuroda K."/>
            <person name="Kurashita H."/>
            <person name="Hatamoto M."/>
            <person name="Yamaguchi T."/>
            <person name="Narihiro T."/>
        </authorList>
    </citation>
    <scope>NUCLEOTIDE SEQUENCE [LARGE SCALE GENOMIC DNA]</scope>
    <source>
        <strain evidence="2 3">NO1</strain>
    </source>
</reference>
<feature type="chain" id="PRO_5045435600" evidence="1">
    <location>
        <begin position="39"/>
        <end position="201"/>
    </location>
</feature>
<organism evidence="2 3">
    <name type="scientific">Corallococcus caeni</name>
    <dbReference type="NCBI Taxonomy" id="3082388"/>
    <lineage>
        <taxon>Bacteria</taxon>
        <taxon>Pseudomonadati</taxon>
        <taxon>Myxococcota</taxon>
        <taxon>Myxococcia</taxon>
        <taxon>Myxococcales</taxon>
        <taxon>Cystobacterineae</taxon>
        <taxon>Myxococcaceae</taxon>
        <taxon>Corallococcus</taxon>
    </lineage>
</organism>
<keyword evidence="3" id="KW-1185">Reference proteome</keyword>
<evidence type="ECO:0000313" key="3">
    <source>
        <dbReference type="Proteomes" id="UP001342631"/>
    </source>
</evidence>
<name>A0ABQ6QX56_9BACT</name>
<dbReference type="Proteomes" id="UP001342631">
    <property type="component" value="Unassembled WGS sequence"/>
</dbReference>
<feature type="signal peptide" evidence="1">
    <location>
        <begin position="1"/>
        <end position="38"/>
    </location>
</feature>
<proteinExistence type="predicted"/>
<protein>
    <submittedName>
        <fullName evidence="2">Uncharacterized protein</fullName>
    </submittedName>
</protein>
<dbReference type="EMBL" id="BTTX01000004">
    <property type="protein sequence ID" value="GMU08607.1"/>
    <property type="molecule type" value="Genomic_DNA"/>
</dbReference>
<accession>A0ABQ6QX56</accession>